<sequence>MNSRDDGQMMELILAVARSDARIRAVIQDGSRSNPSVHKDIFQDFDIIYIVKNLHPSVKDHRWVDVFGKRMIMQMPEDMELYPPDESIKGGFSYLLQFMDGNRIDLTLVPLKHFRRFTEDGLCKLLLDKDGLFEDEPFPPASERDYLIKAPRAGLSPIAVTSSGIPIRVWQKDCGARKWCW</sequence>
<evidence type="ECO:0008006" key="3">
    <source>
        <dbReference type="Google" id="ProtNLM"/>
    </source>
</evidence>
<reference evidence="2" key="1">
    <citation type="journal article" date="2019" name="Int. J. Syst. Evol. Microbiol.">
        <title>The Global Catalogue of Microorganisms (GCM) 10K type strain sequencing project: providing services to taxonomists for standard genome sequencing and annotation.</title>
        <authorList>
            <consortium name="The Broad Institute Genomics Platform"/>
            <consortium name="The Broad Institute Genome Sequencing Center for Infectious Disease"/>
            <person name="Wu L."/>
            <person name="Ma J."/>
        </authorList>
    </citation>
    <scope>NUCLEOTIDE SEQUENCE [LARGE SCALE GENOMIC DNA]</scope>
    <source>
        <strain evidence="2">CGMCC 1.6375</strain>
    </source>
</reference>
<dbReference type="InterPro" id="IPR007530">
    <property type="entry name" value="Aminoglycoside_adenylylTfrase"/>
</dbReference>
<dbReference type="EMBL" id="BMLI01000002">
    <property type="protein sequence ID" value="GGN06600.1"/>
    <property type="molecule type" value="Genomic_DNA"/>
</dbReference>
<dbReference type="Gene3D" id="3.30.460.10">
    <property type="entry name" value="Beta Polymerase, domain 2"/>
    <property type="match status" value="1"/>
</dbReference>
<organism evidence="1 2">
    <name type="scientific">Dyadobacter beijingensis</name>
    <dbReference type="NCBI Taxonomy" id="365489"/>
    <lineage>
        <taxon>Bacteria</taxon>
        <taxon>Pseudomonadati</taxon>
        <taxon>Bacteroidota</taxon>
        <taxon>Cytophagia</taxon>
        <taxon>Cytophagales</taxon>
        <taxon>Spirosomataceae</taxon>
        <taxon>Dyadobacter</taxon>
    </lineage>
</organism>
<proteinExistence type="predicted"/>
<dbReference type="Proteomes" id="UP000632339">
    <property type="component" value="Unassembled WGS sequence"/>
</dbReference>
<gene>
    <name evidence="1" type="ORF">GCM10010967_47320</name>
</gene>
<dbReference type="Pfam" id="PF04439">
    <property type="entry name" value="Adenyl_transf"/>
    <property type="match status" value="1"/>
</dbReference>
<accession>A0ABQ2IC12</accession>
<dbReference type="SUPFAM" id="SSF81301">
    <property type="entry name" value="Nucleotidyltransferase"/>
    <property type="match status" value="1"/>
</dbReference>
<keyword evidence="2" id="KW-1185">Reference proteome</keyword>
<comment type="caution">
    <text evidence="1">The sequence shown here is derived from an EMBL/GenBank/DDBJ whole genome shotgun (WGS) entry which is preliminary data.</text>
</comment>
<evidence type="ECO:0000313" key="1">
    <source>
        <dbReference type="EMBL" id="GGN06600.1"/>
    </source>
</evidence>
<name>A0ABQ2IC12_9BACT</name>
<dbReference type="InterPro" id="IPR043519">
    <property type="entry name" value="NT_sf"/>
</dbReference>
<evidence type="ECO:0000313" key="2">
    <source>
        <dbReference type="Proteomes" id="UP000632339"/>
    </source>
</evidence>
<protein>
    <recommendedName>
        <fullName evidence="3">Streptomycin adenylyltransferase</fullName>
    </recommendedName>
</protein>